<proteinExistence type="predicted"/>
<dbReference type="Pfam" id="PF03412">
    <property type="entry name" value="Peptidase_C39"/>
    <property type="match status" value="1"/>
</dbReference>
<evidence type="ECO:0000313" key="3">
    <source>
        <dbReference type="Proteomes" id="UP000605427"/>
    </source>
</evidence>
<comment type="caution">
    <text evidence="2">The sequence shown here is derived from an EMBL/GenBank/DDBJ whole genome shotgun (WGS) entry which is preliminary data.</text>
</comment>
<dbReference type="Proteomes" id="UP000605427">
    <property type="component" value="Unassembled WGS sequence"/>
</dbReference>
<accession>A0ABQ1ZVM2</accession>
<feature type="domain" description="Peptidase C39" evidence="1">
    <location>
        <begin position="72"/>
        <end position="210"/>
    </location>
</feature>
<reference evidence="3" key="1">
    <citation type="journal article" date="2019" name="Int. J. Syst. Evol. Microbiol.">
        <title>The Global Catalogue of Microorganisms (GCM) 10K type strain sequencing project: providing services to taxonomists for standard genome sequencing and annotation.</title>
        <authorList>
            <consortium name="The Broad Institute Genomics Platform"/>
            <consortium name="The Broad Institute Genome Sequencing Center for Infectious Disease"/>
            <person name="Wu L."/>
            <person name="Ma J."/>
        </authorList>
    </citation>
    <scope>NUCLEOTIDE SEQUENCE [LARGE SCALE GENOMIC DNA]</scope>
    <source>
        <strain evidence="3">CCM 8702</strain>
    </source>
</reference>
<evidence type="ECO:0000313" key="2">
    <source>
        <dbReference type="EMBL" id="GGH79806.1"/>
    </source>
</evidence>
<dbReference type="InterPro" id="IPR005074">
    <property type="entry name" value="Peptidase_C39"/>
</dbReference>
<dbReference type="Gene3D" id="3.90.70.10">
    <property type="entry name" value="Cysteine proteinases"/>
    <property type="match status" value="1"/>
</dbReference>
<sequence length="220" mass="25078">MNNQPEPRASEERDIHLKQKRVDAWDVALAATGVATAVLLPYYHALPKKDAIHATNTPESYLIDTPNRTDLQPKTECAAFSSAYVLRHLGVEADGQELYKGFPRKLLDGTVDPRGILVLFRRMGYKASFYRGNIETLKKRVSLGVPVIAFIKVFPDKRYAHFAPVVGYDREHLYLAESLKHKTNSRESGYNRKLPISELEKLWRTNPFYKQSYIVVEGKA</sequence>
<organism evidence="2 3">
    <name type="scientific">Saccharibacillus endophyticus</name>
    <dbReference type="NCBI Taxonomy" id="2060666"/>
    <lineage>
        <taxon>Bacteria</taxon>
        <taxon>Bacillati</taxon>
        <taxon>Bacillota</taxon>
        <taxon>Bacilli</taxon>
        <taxon>Bacillales</taxon>
        <taxon>Paenibacillaceae</taxon>
        <taxon>Saccharibacillus</taxon>
    </lineage>
</organism>
<dbReference type="EMBL" id="BMDD01000003">
    <property type="protein sequence ID" value="GGH79806.1"/>
    <property type="molecule type" value="Genomic_DNA"/>
</dbReference>
<protein>
    <recommendedName>
        <fullName evidence="1">Peptidase C39 domain-containing protein</fullName>
    </recommendedName>
</protein>
<name>A0ABQ1ZVM2_9BACL</name>
<gene>
    <name evidence="2" type="ORF">GCM10007362_27160</name>
</gene>
<evidence type="ECO:0000259" key="1">
    <source>
        <dbReference type="PROSITE" id="PS50990"/>
    </source>
</evidence>
<dbReference type="PROSITE" id="PS50990">
    <property type="entry name" value="PEPTIDASE_C39"/>
    <property type="match status" value="1"/>
</dbReference>
<dbReference type="RefSeq" id="WP_172244325.1">
    <property type="nucleotide sequence ID" value="NZ_BMDD01000003.1"/>
</dbReference>
<keyword evidence="3" id="KW-1185">Reference proteome</keyword>